<organism evidence="5 6">
    <name type="scientific">Microbacterium lacus</name>
    <dbReference type="NCBI Taxonomy" id="415217"/>
    <lineage>
        <taxon>Bacteria</taxon>
        <taxon>Bacillati</taxon>
        <taxon>Actinomycetota</taxon>
        <taxon>Actinomycetes</taxon>
        <taxon>Micrococcales</taxon>
        <taxon>Microbacteriaceae</taxon>
        <taxon>Microbacterium</taxon>
    </lineage>
</organism>
<dbReference type="Proteomes" id="UP001500596">
    <property type="component" value="Unassembled WGS sequence"/>
</dbReference>
<reference evidence="5 6" key="1">
    <citation type="journal article" date="2019" name="Int. J. Syst. Evol. Microbiol.">
        <title>The Global Catalogue of Microorganisms (GCM) 10K type strain sequencing project: providing services to taxonomists for standard genome sequencing and annotation.</title>
        <authorList>
            <consortium name="The Broad Institute Genomics Platform"/>
            <consortium name="The Broad Institute Genome Sequencing Center for Infectious Disease"/>
            <person name="Wu L."/>
            <person name="Ma J."/>
        </authorList>
    </citation>
    <scope>NUCLEOTIDE SEQUENCE [LARGE SCALE GENOMIC DNA]</scope>
    <source>
        <strain evidence="5 6">JCM 15575</strain>
    </source>
</reference>
<sequence>MKTGTDWPIPASRAGRGQLSDEASDYLRELVVSGQIRPGTRVRPELIAEALDISSTPAREALQALRVEGFLRYEPRRGFTVAHLTGADIRDVFTAQSLLAGELAARATSRANATDLDNLEKIQDRLRAAAARDDAKDVEQLNHDFHRTVNLLAAAPKIAATIGLLSKYAPRRFYASISGWQAATLEDHDALLRALAAHDPTAARAAMATHILHAGELLAAHYDERVDSSDQ</sequence>
<keyword evidence="3" id="KW-0804">Transcription</keyword>
<name>A0ABN2HAR9_9MICO</name>
<keyword evidence="6" id="KW-1185">Reference proteome</keyword>
<evidence type="ECO:0000256" key="2">
    <source>
        <dbReference type="ARBA" id="ARBA00023125"/>
    </source>
</evidence>
<dbReference type="InterPro" id="IPR000524">
    <property type="entry name" value="Tscrpt_reg_HTH_GntR"/>
</dbReference>
<dbReference type="SUPFAM" id="SSF46785">
    <property type="entry name" value="Winged helix' DNA-binding domain"/>
    <property type="match status" value="1"/>
</dbReference>
<dbReference type="InterPro" id="IPR036390">
    <property type="entry name" value="WH_DNA-bd_sf"/>
</dbReference>
<keyword evidence="1" id="KW-0805">Transcription regulation</keyword>
<dbReference type="SMART" id="SM00895">
    <property type="entry name" value="FCD"/>
    <property type="match status" value="1"/>
</dbReference>
<keyword evidence="2" id="KW-0238">DNA-binding</keyword>
<dbReference type="SMART" id="SM00345">
    <property type="entry name" value="HTH_GNTR"/>
    <property type="match status" value="1"/>
</dbReference>
<evidence type="ECO:0000313" key="5">
    <source>
        <dbReference type="EMBL" id="GAA1684715.1"/>
    </source>
</evidence>
<feature type="domain" description="HTH gntR-type" evidence="4">
    <location>
        <begin position="17"/>
        <end position="84"/>
    </location>
</feature>
<dbReference type="InterPro" id="IPR008920">
    <property type="entry name" value="TF_FadR/GntR_C"/>
</dbReference>
<evidence type="ECO:0000259" key="4">
    <source>
        <dbReference type="PROSITE" id="PS50949"/>
    </source>
</evidence>
<evidence type="ECO:0000313" key="6">
    <source>
        <dbReference type="Proteomes" id="UP001500596"/>
    </source>
</evidence>
<dbReference type="EMBL" id="BAAAPK010000001">
    <property type="protein sequence ID" value="GAA1684715.1"/>
    <property type="molecule type" value="Genomic_DNA"/>
</dbReference>
<dbReference type="InterPro" id="IPR036388">
    <property type="entry name" value="WH-like_DNA-bd_sf"/>
</dbReference>
<accession>A0ABN2HAR9</accession>
<dbReference type="PROSITE" id="PS50949">
    <property type="entry name" value="HTH_GNTR"/>
    <property type="match status" value="1"/>
</dbReference>
<dbReference type="PANTHER" id="PTHR43537">
    <property type="entry name" value="TRANSCRIPTIONAL REGULATOR, GNTR FAMILY"/>
    <property type="match status" value="1"/>
</dbReference>
<dbReference type="Gene3D" id="1.20.120.530">
    <property type="entry name" value="GntR ligand-binding domain-like"/>
    <property type="match status" value="1"/>
</dbReference>
<dbReference type="Pfam" id="PF00392">
    <property type="entry name" value="GntR"/>
    <property type="match status" value="1"/>
</dbReference>
<dbReference type="RefSeq" id="WP_344055753.1">
    <property type="nucleotide sequence ID" value="NZ_BAAAPK010000001.1"/>
</dbReference>
<gene>
    <name evidence="5" type="ORF">GCM10009807_30640</name>
</gene>
<dbReference type="PANTHER" id="PTHR43537:SF24">
    <property type="entry name" value="GLUCONATE OPERON TRANSCRIPTIONAL REPRESSOR"/>
    <property type="match status" value="1"/>
</dbReference>
<protein>
    <submittedName>
        <fullName evidence="5">GntR family transcriptional regulator</fullName>
    </submittedName>
</protein>
<dbReference type="InterPro" id="IPR011711">
    <property type="entry name" value="GntR_C"/>
</dbReference>
<dbReference type="CDD" id="cd07377">
    <property type="entry name" value="WHTH_GntR"/>
    <property type="match status" value="1"/>
</dbReference>
<comment type="caution">
    <text evidence="5">The sequence shown here is derived from an EMBL/GenBank/DDBJ whole genome shotgun (WGS) entry which is preliminary data.</text>
</comment>
<evidence type="ECO:0000256" key="1">
    <source>
        <dbReference type="ARBA" id="ARBA00023015"/>
    </source>
</evidence>
<dbReference type="SUPFAM" id="SSF48008">
    <property type="entry name" value="GntR ligand-binding domain-like"/>
    <property type="match status" value="1"/>
</dbReference>
<proteinExistence type="predicted"/>
<dbReference type="Pfam" id="PF07729">
    <property type="entry name" value="FCD"/>
    <property type="match status" value="1"/>
</dbReference>
<dbReference type="Gene3D" id="1.10.10.10">
    <property type="entry name" value="Winged helix-like DNA-binding domain superfamily/Winged helix DNA-binding domain"/>
    <property type="match status" value="1"/>
</dbReference>
<evidence type="ECO:0000256" key="3">
    <source>
        <dbReference type="ARBA" id="ARBA00023163"/>
    </source>
</evidence>